<organism evidence="1 2">
    <name type="scientific">Melastoma candidum</name>
    <dbReference type="NCBI Taxonomy" id="119954"/>
    <lineage>
        <taxon>Eukaryota</taxon>
        <taxon>Viridiplantae</taxon>
        <taxon>Streptophyta</taxon>
        <taxon>Embryophyta</taxon>
        <taxon>Tracheophyta</taxon>
        <taxon>Spermatophyta</taxon>
        <taxon>Magnoliopsida</taxon>
        <taxon>eudicotyledons</taxon>
        <taxon>Gunneridae</taxon>
        <taxon>Pentapetalae</taxon>
        <taxon>rosids</taxon>
        <taxon>malvids</taxon>
        <taxon>Myrtales</taxon>
        <taxon>Melastomataceae</taxon>
        <taxon>Melastomatoideae</taxon>
        <taxon>Melastomateae</taxon>
        <taxon>Melastoma</taxon>
    </lineage>
</organism>
<evidence type="ECO:0000313" key="2">
    <source>
        <dbReference type="Proteomes" id="UP001057402"/>
    </source>
</evidence>
<reference evidence="2" key="1">
    <citation type="journal article" date="2023" name="Front. Plant Sci.">
        <title>Chromosomal-level genome assembly of Melastoma candidum provides insights into trichome evolution.</title>
        <authorList>
            <person name="Zhong Y."/>
            <person name="Wu W."/>
            <person name="Sun C."/>
            <person name="Zou P."/>
            <person name="Liu Y."/>
            <person name="Dai S."/>
            <person name="Zhou R."/>
        </authorList>
    </citation>
    <scope>NUCLEOTIDE SEQUENCE [LARGE SCALE GENOMIC DNA]</scope>
</reference>
<protein>
    <submittedName>
        <fullName evidence="1">Uncharacterized protein</fullName>
    </submittedName>
</protein>
<name>A0ACB9MR45_9MYRT</name>
<dbReference type="Proteomes" id="UP001057402">
    <property type="component" value="Chromosome 9"/>
</dbReference>
<comment type="caution">
    <text evidence="1">The sequence shown here is derived from an EMBL/GenBank/DDBJ whole genome shotgun (WGS) entry which is preliminary data.</text>
</comment>
<accession>A0ACB9MR45</accession>
<proteinExistence type="predicted"/>
<dbReference type="EMBL" id="CM042888">
    <property type="protein sequence ID" value="KAI4325321.1"/>
    <property type="molecule type" value="Genomic_DNA"/>
</dbReference>
<keyword evidence="2" id="KW-1185">Reference proteome</keyword>
<sequence length="651" mass="73682">MRPLIRPHPLLRSSLLRRRYATKYTAKITSSSPGGRSLSAEIISPSPPSPPTDPRGYSLPRHDLICKATNLLLSGVPNPLHHLSDYLHSVSATLTPTEASLVLKSLTCPRLSLVFFHRCPSLSPGKFRHTPATYTRIILILSKSTLPDRLEQVYSILNLMDRHGVHGSVSTLNLLIGMAGEKDLDKCMELGKKWGIRTNGYTYKCLVQACLRSHNVVKAHQMFVEMRRKGYRLDVFGYNMLLDALAKDGKVGEARKVFDDMKRNWCEPDQFSYTIMIRMTGKMGKSDEAFALFQEMIGRGHSPNLIAYNTTIEALAAARLVDKSLHMFYKMLDGGCRPNEFTYSVILNLLISEGQLGRLDEVLEMSKKHVSKSIYAYLVRTLSKFGHASEAHRLFCNMWKYHDEGDRDAFIPVLESFCDSGKLTEAVEFLDNIHEKGVTTNTLMYNMVLSALGKSKRVSELHNLYCSMKLKGTAPDIFTYNIMISSFGRAGEIHEAIKVFEELERSDCKPDIISYNTMINCLGKTGHLDEAHIRFMEMRERGLNPDVFTYSTLIECFGKTDKVDMAIHLFEQMIKEGCSPNIVTYNILLDCLERSGRTAEAVELYARLKQQGLTPDYITYSILERLQSGSHRKVRVRRKHPITGWVVSPLG</sequence>
<evidence type="ECO:0000313" key="1">
    <source>
        <dbReference type="EMBL" id="KAI4325321.1"/>
    </source>
</evidence>
<gene>
    <name evidence="1" type="ORF">MLD38_030733</name>
</gene>